<organism evidence="2 3">
    <name type="scientific">Mycolicibacterium iranicum</name>
    <name type="common">Mycobacterium iranicum</name>
    <dbReference type="NCBI Taxonomy" id="912594"/>
    <lineage>
        <taxon>Bacteria</taxon>
        <taxon>Bacillati</taxon>
        <taxon>Actinomycetota</taxon>
        <taxon>Actinomycetes</taxon>
        <taxon>Mycobacteriales</taxon>
        <taxon>Mycobacteriaceae</taxon>
        <taxon>Mycolicibacterium</taxon>
    </lineage>
</organism>
<dbReference type="EMBL" id="LWCS01000003">
    <property type="protein sequence ID" value="OAN41475.1"/>
    <property type="molecule type" value="Genomic_DNA"/>
</dbReference>
<evidence type="ECO:0000313" key="3">
    <source>
        <dbReference type="Proteomes" id="UP000078396"/>
    </source>
</evidence>
<protein>
    <recommendedName>
        <fullName evidence="4">Secreted protein</fullName>
    </recommendedName>
</protein>
<dbReference type="OrthoDB" id="4459650at2"/>
<comment type="caution">
    <text evidence="2">The sequence shown here is derived from an EMBL/GenBank/DDBJ whole genome shotgun (WGS) entry which is preliminary data.</text>
</comment>
<name>A0A178M0Q8_MYCIR</name>
<keyword evidence="1" id="KW-0732">Signal</keyword>
<dbReference type="Proteomes" id="UP000078396">
    <property type="component" value="Unassembled WGS sequence"/>
</dbReference>
<evidence type="ECO:0008006" key="4">
    <source>
        <dbReference type="Google" id="ProtNLM"/>
    </source>
</evidence>
<dbReference type="eggNOG" id="ENOG5032965">
    <property type="taxonomic scope" value="Bacteria"/>
</dbReference>
<accession>A0A178M0Q8</accession>
<reference evidence="2 3" key="1">
    <citation type="submission" date="2016-04" db="EMBL/GenBank/DDBJ databases">
        <title>Draft Genome Sequences of Staphylococcus capitis Strain H36, S. capitis Strain H65, S. cohnii Strain H62, S. hominis Strain H69, Mycobacterium iranicum Strain H39, Plantibacter sp. Strain H53, Pseudomonas oryzihabitans Strain H72, and Microbacterium sp. Strain H83, isolated from residential settings.</title>
        <authorList>
            <person name="Lymperopoulou D."/>
            <person name="Adams R.I."/>
            <person name="Lindow S."/>
            <person name="Coil D.A."/>
            <person name="Jospin G."/>
            <person name="Eisen J.A."/>
        </authorList>
    </citation>
    <scope>NUCLEOTIDE SEQUENCE [LARGE SCALE GENOMIC DNA]</scope>
    <source>
        <strain evidence="2 3">H39</strain>
    </source>
</reference>
<feature type="signal peptide" evidence="1">
    <location>
        <begin position="1"/>
        <end position="29"/>
    </location>
</feature>
<proteinExistence type="predicted"/>
<gene>
    <name evidence="2" type="ORF">A4X20_12760</name>
</gene>
<evidence type="ECO:0000256" key="1">
    <source>
        <dbReference type="SAM" id="SignalP"/>
    </source>
</evidence>
<evidence type="ECO:0000313" key="2">
    <source>
        <dbReference type="EMBL" id="OAN41475.1"/>
    </source>
</evidence>
<dbReference type="PROSITE" id="PS51257">
    <property type="entry name" value="PROKAR_LIPOPROTEIN"/>
    <property type="match status" value="1"/>
</dbReference>
<dbReference type="RefSeq" id="WP_064280301.1">
    <property type="nucleotide sequence ID" value="NZ_LWCS01000003.1"/>
</dbReference>
<feature type="chain" id="PRO_5008091583" description="Secreted protein" evidence="1">
    <location>
        <begin position="30"/>
        <end position="166"/>
    </location>
</feature>
<sequence length="166" mass="17997">MSALAARRTLASAIVVAAACVCGEATALAAPAEWSGRYTVVTFASEKIGTSIATRQPEPDFSAQYTFTTSCSGQCVATASDGPAPTNPTIPQPTRYTWDGRQWIFNYNWQWECFRGDDVPREYADARSLVFYAPTLDGSMFGTWRTEILEGVCKGTVIMPVAAYPA</sequence>
<dbReference type="AlphaFoldDB" id="A0A178M0Q8"/>